<feature type="non-terminal residue" evidence="2">
    <location>
        <position position="103"/>
    </location>
</feature>
<evidence type="ECO:0000313" key="3">
    <source>
        <dbReference type="Proteomes" id="UP000076532"/>
    </source>
</evidence>
<sequence length="103" mass="11767">PHPPVIPLHDETSAISAEDKVLLENCRKKLEDIALETCNHCHEEWFDLKVKDGKCQKCRANNKFQPSNNMYPGVAPDLPHLTQMEEMLISPVHALVQVWQIRG</sequence>
<accession>A0A166KA70</accession>
<gene>
    <name evidence="2" type="ORF">FIBSPDRAFT_700590</name>
</gene>
<feature type="non-terminal residue" evidence="2">
    <location>
        <position position="1"/>
    </location>
</feature>
<reference evidence="2 3" key="1">
    <citation type="journal article" date="2016" name="Mol. Biol. Evol.">
        <title>Comparative Genomics of Early-Diverging Mushroom-Forming Fungi Provides Insights into the Origins of Lignocellulose Decay Capabilities.</title>
        <authorList>
            <person name="Nagy L.G."/>
            <person name="Riley R."/>
            <person name="Tritt A."/>
            <person name="Adam C."/>
            <person name="Daum C."/>
            <person name="Floudas D."/>
            <person name="Sun H."/>
            <person name="Yadav J.S."/>
            <person name="Pangilinan J."/>
            <person name="Larsson K.H."/>
            <person name="Matsuura K."/>
            <person name="Barry K."/>
            <person name="Labutti K."/>
            <person name="Kuo R."/>
            <person name="Ohm R.A."/>
            <person name="Bhattacharya S.S."/>
            <person name="Shirouzu T."/>
            <person name="Yoshinaga Y."/>
            <person name="Martin F.M."/>
            <person name="Grigoriev I.V."/>
            <person name="Hibbett D.S."/>
        </authorList>
    </citation>
    <scope>NUCLEOTIDE SEQUENCE [LARGE SCALE GENOMIC DNA]</scope>
    <source>
        <strain evidence="2 3">CBS 109695</strain>
    </source>
</reference>
<keyword evidence="3" id="KW-1185">Reference proteome</keyword>
<dbReference type="InterPro" id="IPR046700">
    <property type="entry name" value="DUF6570"/>
</dbReference>
<dbReference type="Pfam" id="PF20209">
    <property type="entry name" value="DUF6570"/>
    <property type="match status" value="1"/>
</dbReference>
<feature type="domain" description="DUF6570" evidence="1">
    <location>
        <begin position="63"/>
        <end position="102"/>
    </location>
</feature>
<dbReference type="STRING" id="436010.A0A166KA70"/>
<dbReference type="OrthoDB" id="2976830at2759"/>
<proteinExistence type="predicted"/>
<evidence type="ECO:0000313" key="2">
    <source>
        <dbReference type="EMBL" id="KZP21694.1"/>
    </source>
</evidence>
<evidence type="ECO:0000259" key="1">
    <source>
        <dbReference type="Pfam" id="PF20209"/>
    </source>
</evidence>
<dbReference type="Proteomes" id="UP000076532">
    <property type="component" value="Unassembled WGS sequence"/>
</dbReference>
<dbReference type="AlphaFoldDB" id="A0A166KA70"/>
<protein>
    <recommendedName>
        <fullName evidence="1">DUF6570 domain-containing protein</fullName>
    </recommendedName>
</protein>
<dbReference type="EMBL" id="KV417545">
    <property type="protein sequence ID" value="KZP21694.1"/>
    <property type="molecule type" value="Genomic_DNA"/>
</dbReference>
<organism evidence="2 3">
    <name type="scientific">Athelia psychrophila</name>
    <dbReference type="NCBI Taxonomy" id="1759441"/>
    <lineage>
        <taxon>Eukaryota</taxon>
        <taxon>Fungi</taxon>
        <taxon>Dikarya</taxon>
        <taxon>Basidiomycota</taxon>
        <taxon>Agaricomycotina</taxon>
        <taxon>Agaricomycetes</taxon>
        <taxon>Agaricomycetidae</taxon>
        <taxon>Atheliales</taxon>
        <taxon>Atheliaceae</taxon>
        <taxon>Athelia</taxon>
    </lineage>
</organism>
<name>A0A166KA70_9AGAM</name>